<evidence type="ECO:0000313" key="6">
    <source>
        <dbReference type="EMBL" id="KAI2652990.1"/>
    </source>
</evidence>
<keyword evidence="3" id="KW-0378">Hydrolase</keyword>
<organism evidence="6 7">
    <name type="scientific">Labeo rohita</name>
    <name type="common">Indian major carp</name>
    <name type="synonym">Cyprinus rohita</name>
    <dbReference type="NCBI Taxonomy" id="84645"/>
    <lineage>
        <taxon>Eukaryota</taxon>
        <taxon>Metazoa</taxon>
        <taxon>Chordata</taxon>
        <taxon>Craniata</taxon>
        <taxon>Vertebrata</taxon>
        <taxon>Euteleostomi</taxon>
        <taxon>Actinopterygii</taxon>
        <taxon>Neopterygii</taxon>
        <taxon>Teleostei</taxon>
        <taxon>Ostariophysi</taxon>
        <taxon>Cypriniformes</taxon>
        <taxon>Cyprinidae</taxon>
        <taxon>Labeoninae</taxon>
        <taxon>Labeonini</taxon>
        <taxon>Labeo</taxon>
    </lineage>
</organism>
<evidence type="ECO:0000256" key="2">
    <source>
        <dbReference type="ARBA" id="ARBA00022741"/>
    </source>
</evidence>
<evidence type="ECO:0000256" key="4">
    <source>
        <dbReference type="ARBA" id="ARBA00023134"/>
    </source>
</evidence>
<dbReference type="InterPro" id="IPR007743">
    <property type="entry name" value="Immunity-related_GTPase-like"/>
</dbReference>
<dbReference type="InterPro" id="IPR051515">
    <property type="entry name" value="IRG"/>
</dbReference>
<comment type="caution">
    <text evidence="6">The sequence shown here is derived from an EMBL/GenBank/DDBJ whole genome shotgun (WGS) entry which is preliminary data.</text>
</comment>
<name>A0ABQ8LQR8_LABRO</name>
<keyword evidence="2" id="KW-0547">Nucleotide-binding</keyword>
<dbReference type="PANTHER" id="PTHR32341:SF10">
    <property type="entry name" value="INTERFERON-INDUCIBLE GTPASE 5"/>
    <property type="match status" value="1"/>
</dbReference>
<dbReference type="Proteomes" id="UP000830375">
    <property type="component" value="Unassembled WGS sequence"/>
</dbReference>
<reference evidence="6 7" key="1">
    <citation type="submission" date="2022-01" db="EMBL/GenBank/DDBJ databases">
        <title>A high-quality chromosome-level genome assembly of rohu carp, Labeo rohita.</title>
        <authorList>
            <person name="Arick M.A. II"/>
            <person name="Hsu C.-Y."/>
            <person name="Magbanua Z."/>
            <person name="Pechanova O."/>
            <person name="Grover C."/>
            <person name="Miller E."/>
            <person name="Thrash A."/>
            <person name="Ezzel L."/>
            <person name="Alam S."/>
            <person name="Benzie J."/>
            <person name="Hamilton M."/>
            <person name="Karsi A."/>
            <person name="Lawrence M.L."/>
            <person name="Peterson D.G."/>
        </authorList>
    </citation>
    <scope>NUCLEOTIDE SEQUENCE [LARGE SCALE GENOMIC DNA]</scope>
    <source>
        <strain evidence="7">BAU-BD-2019</strain>
        <tissue evidence="6">Blood</tissue>
    </source>
</reference>
<dbReference type="SUPFAM" id="SSF52540">
    <property type="entry name" value="P-loop containing nucleoside triphosphate hydrolases"/>
    <property type="match status" value="2"/>
</dbReference>
<keyword evidence="7" id="KW-1185">Reference proteome</keyword>
<dbReference type="PANTHER" id="PTHR32341">
    <property type="entry name" value="INTERFERON-INDUCIBLE GTPASE"/>
    <property type="match status" value="1"/>
</dbReference>
<keyword evidence="4" id="KW-0342">GTP-binding</keyword>
<feature type="domain" description="IRG-type G" evidence="5">
    <location>
        <begin position="43"/>
        <end position="225"/>
    </location>
</feature>
<comment type="similarity">
    <text evidence="1">Belongs to the TRAFAC class dynamin-like GTPase superfamily. IRG family.</text>
</comment>
<feature type="domain" description="IRG-type G" evidence="5">
    <location>
        <begin position="431"/>
        <end position="611"/>
    </location>
</feature>
<dbReference type="PROSITE" id="PS51716">
    <property type="entry name" value="G_IRG"/>
    <property type="match status" value="2"/>
</dbReference>
<dbReference type="InterPro" id="IPR030385">
    <property type="entry name" value="G_IRG_dom"/>
</dbReference>
<dbReference type="EMBL" id="JACTAM010000019">
    <property type="protein sequence ID" value="KAI2652990.1"/>
    <property type="molecule type" value="Genomic_DNA"/>
</dbReference>
<dbReference type="InterPro" id="IPR027417">
    <property type="entry name" value="P-loop_NTPase"/>
</dbReference>
<gene>
    <name evidence="6" type="ORF">H4Q32_006337</name>
</gene>
<evidence type="ECO:0000259" key="5">
    <source>
        <dbReference type="PROSITE" id="PS51716"/>
    </source>
</evidence>
<protein>
    <submittedName>
        <fullName evidence="6">Interferon-inducible GTPase 5</fullName>
    </submittedName>
</protein>
<evidence type="ECO:0000256" key="3">
    <source>
        <dbReference type="ARBA" id="ARBA00022801"/>
    </source>
</evidence>
<dbReference type="Pfam" id="PF05049">
    <property type="entry name" value="IIGP"/>
    <property type="match status" value="2"/>
</dbReference>
<accession>A0ABQ8LQR8</accession>
<evidence type="ECO:0000256" key="1">
    <source>
        <dbReference type="ARBA" id="ARBA00005429"/>
    </source>
</evidence>
<evidence type="ECO:0000313" key="7">
    <source>
        <dbReference type="Proteomes" id="UP000830375"/>
    </source>
</evidence>
<sequence>MSFEDYCVITQEDLEDIKDSISTQDLPSAINTIKEYLRQQDLVELNIGVTGESGSGKSTFVNAFRGLGDEEEGSAKTGPVETTMEPEVYLHPKYKNVKVWDLPGIGTPNFKADEYLEQVEFKRYDFFIIIASERFRECHTHLAKEIIRMGKKFYFVRSKIDFCITAEKKKKNFDEKKTLDIIREDSENGLRKIGIEDPVVFLISGWELGKMEKELPQHKRRVLMLALPNITLEINEKKKKALEENIGKVAFLSACVAAIPLPGLSITADLAIIADELRKYYSAFGLDDPSLQRLCERSGKTVEELKSLMKSPLHQGINPSSILTLLGAASLLISEDAIELLVSFIPIVGSLVAGGLSYLTVSRMLKRALNDIADDARNVLIASLETEMATLEDYCVITQKDLEDIKDSISTQDLPTAINTIKEYLKKQDLVELNIGVTGESGSGKSTFVNAFRGLGDEEEGSAKTGVVETTTEPEVYLHPKYKNVKVWDLPGIGTQSFKADEYLELVQFERYDFFIIIASDRFRECHTQLAKEIIRMRKTFYFVRSKTDLSIEAEKRKKNFDLKKTLDIIRKDCENGLRKIGIEDPIVFLTSGWELEKYDLNALQERMEKELPQHKRRVLMLALPNITLEINEKKKKALEENIEKVAFLSACLAAVPIPGLSIYIEKYCIAFGLNKQFLEKLCERFGKRIETVEVLIQSAWYKKLCTGSLITILRKISFLITEDAVESIVRFVPLLGTVAAGAMSFWAASTMLKSALNDIAEDARNVLMSLLETEV</sequence>
<dbReference type="Gene3D" id="3.40.50.300">
    <property type="entry name" value="P-loop containing nucleotide triphosphate hydrolases"/>
    <property type="match status" value="2"/>
</dbReference>
<proteinExistence type="inferred from homology"/>